<keyword evidence="3" id="KW-0238">DNA-binding</keyword>
<dbReference type="InterPro" id="IPR005119">
    <property type="entry name" value="LysR_subst-bd"/>
</dbReference>
<keyword evidence="7" id="KW-1185">Reference proteome</keyword>
<gene>
    <name evidence="6" type="ORF">H4F90_15170</name>
</gene>
<name>A0A839HP84_9BURK</name>
<dbReference type="InterPro" id="IPR058163">
    <property type="entry name" value="LysR-type_TF_proteobact-type"/>
</dbReference>
<dbReference type="InterPro" id="IPR036390">
    <property type="entry name" value="WH_DNA-bd_sf"/>
</dbReference>
<evidence type="ECO:0000313" key="7">
    <source>
        <dbReference type="Proteomes" id="UP000586093"/>
    </source>
</evidence>
<evidence type="ECO:0000259" key="5">
    <source>
        <dbReference type="PROSITE" id="PS50931"/>
    </source>
</evidence>
<accession>A0A839HP84</accession>
<dbReference type="GO" id="GO:0003700">
    <property type="term" value="F:DNA-binding transcription factor activity"/>
    <property type="evidence" value="ECO:0007669"/>
    <property type="project" value="InterPro"/>
</dbReference>
<sequence>MPSPSPDAPRPDLLWPQIHTLGVLAEQGSVTATAARLGLSKAAVSQRLTELERQAGVPLLRRTTRSVRLTEAGLQLVEATRGAYTQIARGFAEVRDLAEAPRGLLRLTVPVALGRQHIVPHLAGFLRAHPGLRIELDLSDRLVPLAREGYDLAIRHASAAPEDHVAWTLCPTRAVLVATPEHLQVRGEPQHPRELAAHEALGYWRPGEPAAWRFEPLAPAPGEPELPVTVPLRGALAANNSELLRAAALEGLGLALLPDFSAQAEVRAGRLKPLLPDWREVSAFGAQILALRPAHVAPTRAVRALVAHLREVLADGFPLTAGETGKKNPPT</sequence>
<dbReference type="InterPro" id="IPR036388">
    <property type="entry name" value="WH-like_DNA-bd_sf"/>
</dbReference>
<dbReference type="GO" id="GO:0043565">
    <property type="term" value="F:sequence-specific DNA binding"/>
    <property type="evidence" value="ECO:0007669"/>
    <property type="project" value="TreeGrafter"/>
</dbReference>
<dbReference type="CDD" id="cd08422">
    <property type="entry name" value="PBP2_CrgA_like"/>
    <property type="match status" value="1"/>
</dbReference>
<reference evidence="6 7" key="1">
    <citation type="submission" date="2020-08" db="EMBL/GenBank/DDBJ databases">
        <title>Aquariorum lacteus gen. nov., sp. nov., a new member of the family Comamonadaceae, isolated from freshwater aquarium.</title>
        <authorList>
            <person name="Chun S.-J."/>
        </authorList>
    </citation>
    <scope>NUCLEOTIDE SEQUENCE [LARGE SCALE GENOMIC DNA]</scope>
    <source>
        <strain evidence="6 7">SJAQ100</strain>
    </source>
</reference>
<keyword evidence="2" id="KW-0805">Transcription regulation</keyword>
<dbReference type="SUPFAM" id="SSF53850">
    <property type="entry name" value="Periplasmic binding protein-like II"/>
    <property type="match status" value="1"/>
</dbReference>
<dbReference type="RefSeq" id="WP_182666122.1">
    <property type="nucleotide sequence ID" value="NZ_JACIVI010000008.1"/>
</dbReference>
<dbReference type="Pfam" id="PF03466">
    <property type="entry name" value="LysR_substrate"/>
    <property type="match status" value="1"/>
</dbReference>
<dbReference type="Gene3D" id="1.10.10.10">
    <property type="entry name" value="Winged helix-like DNA-binding domain superfamily/Winged helix DNA-binding domain"/>
    <property type="match status" value="1"/>
</dbReference>
<comment type="caution">
    <text evidence="6">The sequence shown here is derived from an EMBL/GenBank/DDBJ whole genome shotgun (WGS) entry which is preliminary data.</text>
</comment>
<dbReference type="SUPFAM" id="SSF46785">
    <property type="entry name" value="Winged helix' DNA-binding domain"/>
    <property type="match status" value="1"/>
</dbReference>
<feature type="domain" description="HTH lysR-type" evidence="5">
    <location>
        <begin position="13"/>
        <end position="70"/>
    </location>
</feature>
<dbReference type="PANTHER" id="PTHR30537:SF5">
    <property type="entry name" value="HTH-TYPE TRANSCRIPTIONAL ACTIVATOR TTDR-RELATED"/>
    <property type="match status" value="1"/>
</dbReference>
<organism evidence="6 7">
    <name type="scientific">Aquariibacter albus</name>
    <dbReference type="NCBI Taxonomy" id="2759899"/>
    <lineage>
        <taxon>Bacteria</taxon>
        <taxon>Pseudomonadati</taxon>
        <taxon>Pseudomonadota</taxon>
        <taxon>Betaproteobacteria</taxon>
        <taxon>Burkholderiales</taxon>
        <taxon>Sphaerotilaceae</taxon>
        <taxon>Aquariibacter</taxon>
    </lineage>
</organism>
<protein>
    <submittedName>
        <fullName evidence="6">LysR family transcriptional regulator</fullName>
    </submittedName>
</protein>
<proteinExistence type="inferred from homology"/>
<dbReference type="EMBL" id="JACIVI010000008">
    <property type="protein sequence ID" value="MBB1163312.1"/>
    <property type="molecule type" value="Genomic_DNA"/>
</dbReference>
<dbReference type="Gene3D" id="3.40.190.290">
    <property type="match status" value="1"/>
</dbReference>
<dbReference type="Proteomes" id="UP000586093">
    <property type="component" value="Unassembled WGS sequence"/>
</dbReference>
<evidence type="ECO:0000313" key="6">
    <source>
        <dbReference type="EMBL" id="MBB1163312.1"/>
    </source>
</evidence>
<evidence type="ECO:0000256" key="2">
    <source>
        <dbReference type="ARBA" id="ARBA00023015"/>
    </source>
</evidence>
<dbReference type="GO" id="GO:0006351">
    <property type="term" value="P:DNA-templated transcription"/>
    <property type="evidence" value="ECO:0007669"/>
    <property type="project" value="TreeGrafter"/>
</dbReference>
<dbReference type="PROSITE" id="PS50931">
    <property type="entry name" value="HTH_LYSR"/>
    <property type="match status" value="1"/>
</dbReference>
<dbReference type="InterPro" id="IPR000847">
    <property type="entry name" value="LysR_HTH_N"/>
</dbReference>
<evidence type="ECO:0000256" key="4">
    <source>
        <dbReference type="ARBA" id="ARBA00023163"/>
    </source>
</evidence>
<comment type="similarity">
    <text evidence="1">Belongs to the LysR transcriptional regulatory family.</text>
</comment>
<dbReference type="AlphaFoldDB" id="A0A839HP84"/>
<keyword evidence="4" id="KW-0804">Transcription</keyword>
<evidence type="ECO:0000256" key="1">
    <source>
        <dbReference type="ARBA" id="ARBA00009437"/>
    </source>
</evidence>
<evidence type="ECO:0000256" key="3">
    <source>
        <dbReference type="ARBA" id="ARBA00023125"/>
    </source>
</evidence>
<dbReference type="Pfam" id="PF00126">
    <property type="entry name" value="HTH_1"/>
    <property type="match status" value="1"/>
</dbReference>
<dbReference type="PANTHER" id="PTHR30537">
    <property type="entry name" value="HTH-TYPE TRANSCRIPTIONAL REGULATOR"/>
    <property type="match status" value="1"/>
</dbReference>